<evidence type="ECO:0000256" key="1">
    <source>
        <dbReference type="ARBA" id="ARBA00022598"/>
    </source>
</evidence>
<dbReference type="InterPro" id="IPR052032">
    <property type="entry name" value="ATP-dep_AA_Ligase"/>
</dbReference>
<sequence length="519" mass="56537">MAFALQSADLSLNSKTLATSAPPSDASTTEEDTASVHSSVDQPSTLFPGTDYSMLAKIPVELLTARTQESQDLRLRLLKGSTIVFYGTGYPGKRFIYERAHDLGVNVVLVDQPDAWCNSLVEEGKAFKFIPIDIMSPDQDEVCEETVAALKQLDRIDGICTFYELCLQTMSKIGEALGLRCASEKSIMTARDKYAARQALKRAGLPSVENYLIKSEEDLDAAAKAVGFPAVLKPLCGSASQGVKKVSSMDDLRKTYKETYDLIANMVVVDGEFSEDVGDLSGGPKVQFGGFMLEEYLDGAEVDIDTVMCNGKCVYAAVHDNGPTVEPYFMETWDVMPSMLANDEVEGLRQMAVDSVSAMGFSDGVFHVEGKYTSRGPKLIEVNARLGGGPVHMMNKIANGVDLVDEELLLSVGIPSVPVMLPFDQRYAIACSTINALKSGKISDLSFTRQWDHMEGVEVVSNNTLISEGEHIVGPEEGQPTWLADLIFKAPLKDLQKVGSLAIKLDKEAAQEFLKHYDC</sequence>
<dbReference type="GO" id="GO:0016874">
    <property type="term" value="F:ligase activity"/>
    <property type="evidence" value="ECO:0007669"/>
    <property type="project" value="UniProtKB-KW"/>
</dbReference>
<feature type="domain" description="ATP-grasp" evidence="6">
    <location>
        <begin position="197"/>
        <end position="412"/>
    </location>
</feature>
<organism evidence="7 8">
    <name type="scientific">Perkinsus chesapeaki</name>
    <name type="common">Clam parasite</name>
    <name type="synonym">Perkinsus andrewsi</name>
    <dbReference type="NCBI Taxonomy" id="330153"/>
    <lineage>
        <taxon>Eukaryota</taxon>
        <taxon>Sar</taxon>
        <taxon>Alveolata</taxon>
        <taxon>Perkinsozoa</taxon>
        <taxon>Perkinsea</taxon>
        <taxon>Perkinsida</taxon>
        <taxon>Perkinsidae</taxon>
        <taxon>Perkinsus</taxon>
    </lineage>
</organism>
<dbReference type="PROSITE" id="PS50975">
    <property type="entry name" value="ATP_GRASP"/>
    <property type="match status" value="1"/>
</dbReference>
<evidence type="ECO:0000313" key="7">
    <source>
        <dbReference type="EMBL" id="KAF4669667.1"/>
    </source>
</evidence>
<dbReference type="SUPFAM" id="SSF56059">
    <property type="entry name" value="Glutathione synthetase ATP-binding domain-like"/>
    <property type="match status" value="1"/>
</dbReference>
<feature type="compositionally biased region" description="Polar residues" evidence="5">
    <location>
        <begin position="35"/>
        <end position="45"/>
    </location>
</feature>
<name>A0A7J6ME19_PERCH</name>
<keyword evidence="1" id="KW-0436">Ligase</keyword>
<evidence type="ECO:0000256" key="5">
    <source>
        <dbReference type="SAM" id="MobiDB-lite"/>
    </source>
</evidence>
<evidence type="ECO:0000259" key="6">
    <source>
        <dbReference type="PROSITE" id="PS50975"/>
    </source>
</evidence>
<dbReference type="Proteomes" id="UP000591131">
    <property type="component" value="Unassembled WGS sequence"/>
</dbReference>
<dbReference type="EMBL" id="JAAPAO010000166">
    <property type="protein sequence ID" value="KAF4669667.1"/>
    <property type="molecule type" value="Genomic_DNA"/>
</dbReference>
<gene>
    <name evidence="7" type="primary">CARNS1_2</name>
    <name evidence="7" type="ORF">FOL47_002413</name>
</gene>
<dbReference type="GO" id="GO:0046872">
    <property type="term" value="F:metal ion binding"/>
    <property type="evidence" value="ECO:0007669"/>
    <property type="project" value="InterPro"/>
</dbReference>
<dbReference type="Gene3D" id="3.40.50.20">
    <property type="match status" value="1"/>
</dbReference>
<dbReference type="Pfam" id="PF18130">
    <property type="entry name" value="ATPgrasp_N"/>
    <property type="match status" value="1"/>
</dbReference>
<proteinExistence type="predicted"/>
<dbReference type="AlphaFoldDB" id="A0A7J6ME19"/>
<keyword evidence="8" id="KW-1185">Reference proteome</keyword>
<evidence type="ECO:0000313" key="8">
    <source>
        <dbReference type="Proteomes" id="UP000591131"/>
    </source>
</evidence>
<keyword evidence="2 4" id="KW-0547">Nucleotide-binding</keyword>
<keyword evidence="3 4" id="KW-0067">ATP-binding</keyword>
<dbReference type="OrthoDB" id="434648at2759"/>
<protein>
    <submittedName>
        <fullName evidence="7">Carnosine synthase 1</fullName>
    </submittedName>
</protein>
<dbReference type="InterPro" id="IPR041472">
    <property type="entry name" value="BL00235/CARNS1_N"/>
</dbReference>
<dbReference type="Pfam" id="PF13535">
    <property type="entry name" value="ATP-grasp_4"/>
    <property type="match status" value="1"/>
</dbReference>
<feature type="compositionally biased region" description="Polar residues" evidence="5">
    <location>
        <begin position="16"/>
        <end position="27"/>
    </location>
</feature>
<comment type="caution">
    <text evidence="7">The sequence shown here is derived from an EMBL/GenBank/DDBJ whole genome shotgun (WGS) entry which is preliminary data.</text>
</comment>
<dbReference type="Gene3D" id="3.30.470.20">
    <property type="entry name" value="ATP-grasp fold, B domain"/>
    <property type="match status" value="1"/>
</dbReference>
<reference evidence="7 8" key="1">
    <citation type="submission" date="2020-04" db="EMBL/GenBank/DDBJ databases">
        <title>Perkinsus chesapeaki whole genome sequence.</title>
        <authorList>
            <person name="Bogema D.R."/>
        </authorList>
    </citation>
    <scope>NUCLEOTIDE SEQUENCE [LARGE SCALE GENOMIC DNA]</scope>
    <source>
        <strain evidence="7">ATCC PRA-425</strain>
    </source>
</reference>
<accession>A0A7J6ME19</accession>
<dbReference type="PANTHER" id="PTHR43585:SF2">
    <property type="entry name" value="ATP-GRASP ENZYME FSQD"/>
    <property type="match status" value="1"/>
</dbReference>
<dbReference type="InterPro" id="IPR011761">
    <property type="entry name" value="ATP-grasp"/>
</dbReference>
<evidence type="ECO:0000256" key="4">
    <source>
        <dbReference type="PROSITE-ProRule" id="PRU00409"/>
    </source>
</evidence>
<evidence type="ECO:0000256" key="2">
    <source>
        <dbReference type="ARBA" id="ARBA00022741"/>
    </source>
</evidence>
<evidence type="ECO:0000256" key="3">
    <source>
        <dbReference type="ARBA" id="ARBA00022840"/>
    </source>
</evidence>
<dbReference type="GO" id="GO:0005524">
    <property type="term" value="F:ATP binding"/>
    <property type="evidence" value="ECO:0007669"/>
    <property type="project" value="UniProtKB-UniRule"/>
</dbReference>
<feature type="region of interest" description="Disordered" evidence="5">
    <location>
        <begin position="16"/>
        <end position="45"/>
    </location>
</feature>
<dbReference type="PANTHER" id="PTHR43585">
    <property type="entry name" value="FUMIPYRROLE BIOSYNTHESIS PROTEIN C"/>
    <property type="match status" value="1"/>
</dbReference>